<proteinExistence type="predicted"/>
<feature type="transmembrane region" description="Helical" evidence="1">
    <location>
        <begin position="113"/>
        <end position="133"/>
    </location>
</feature>
<accession>A0A1I4RJQ9</accession>
<gene>
    <name evidence="2" type="ORF">SAMN02982985_04381</name>
</gene>
<evidence type="ECO:0000313" key="2">
    <source>
        <dbReference type="EMBL" id="SFM52458.1"/>
    </source>
</evidence>
<keyword evidence="1" id="KW-0812">Transmembrane</keyword>
<organism evidence="2 3">
    <name type="scientific">Rugamonas rubra</name>
    <dbReference type="NCBI Taxonomy" id="758825"/>
    <lineage>
        <taxon>Bacteria</taxon>
        <taxon>Pseudomonadati</taxon>
        <taxon>Pseudomonadota</taxon>
        <taxon>Betaproteobacteria</taxon>
        <taxon>Burkholderiales</taxon>
        <taxon>Oxalobacteraceae</taxon>
        <taxon>Telluria group</taxon>
        <taxon>Rugamonas</taxon>
    </lineage>
</organism>
<evidence type="ECO:0000313" key="3">
    <source>
        <dbReference type="Proteomes" id="UP000199470"/>
    </source>
</evidence>
<reference evidence="2 3" key="1">
    <citation type="submission" date="2016-10" db="EMBL/GenBank/DDBJ databases">
        <authorList>
            <person name="de Groot N.N."/>
        </authorList>
    </citation>
    <scope>NUCLEOTIDE SEQUENCE [LARGE SCALE GENOMIC DNA]</scope>
    <source>
        <strain evidence="2 3">ATCC 43154</strain>
    </source>
</reference>
<feature type="transmembrane region" description="Helical" evidence="1">
    <location>
        <begin position="77"/>
        <end position="101"/>
    </location>
</feature>
<evidence type="ECO:0000256" key="1">
    <source>
        <dbReference type="SAM" id="Phobius"/>
    </source>
</evidence>
<keyword evidence="1" id="KW-1133">Transmembrane helix</keyword>
<feature type="transmembrane region" description="Helical" evidence="1">
    <location>
        <begin position="47"/>
        <end position="65"/>
    </location>
</feature>
<dbReference type="Proteomes" id="UP000199470">
    <property type="component" value="Unassembled WGS sequence"/>
</dbReference>
<dbReference type="STRING" id="758825.SAMN02982985_04381"/>
<dbReference type="RefSeq" id="WP_174900630.1">
    <property type="nucleotide sequence ID" value="NZ_FOTW01000022.1"/>
</dbReference>
<dbReference type="EMBL" id="FOTW01000022">
    <property type="protein sequence ID" value="SFM52458.1"/>
    <property type="molecule type" value="Genomic_DNA"/>
</dbReference>
<keyword evidence="1" id="KW-0472">Membrane</keyword>
<protein>
    <submittedName>
        <fullName evidence="2">Uncharacterized protein</fullName>
    </submittedName>
</protein>
<keyword evidence="3" id="KW-1185">Reference proteome</keyword>
<dbReference type="AlphaFoldDB" id="A0A1I4RJQ9"/>
<sequence length="143" mass="15489">MRRVFGKLVLFSFITFGLGLVQAWIAILLVSINSGHFYPSRIFSDGGLFFFSASLASSSYLTLRATPNLDISYGSRANVMSLLLMASTYFLALVGYLSQAVNNPECTSFDQGILIAMQIICVLCSSVYAFYVATVSGMLSGDS</sequence>
<name>A0A1I4RJQ9_9BURK</name>